<gene>
    <name evidence="1" type="ORF">UFOPK3376_00347</name>
</gene>
<dbReference type="Gene3D" id="3.40.50.300">
    <property type="entry name" value="P-loop containing nucleotide triphosphate hydrolases"/>
    <property type="match status" value="1"/>
</dbReference>
<dbReference type="EMBL" id="CAFBLP010000005">
    <property type="protein sequence ID" value="CAB4862507.1"/>
    <property type="molecule type" value="Genomic_DNA"/>
</dbReference>
<dbReference type="InterPro" id="IPR027417">
    <property type="entry name" value="P-loop_NTPase"/>
</dbReference>
<accession>A0A6J7CVD1</accession>
<reference evidence="1" key="1">
    <citation type="submission" date="2020-05" db="EMBL/GenBank/DDBJ databases">
        <authorList>
            <person name="Chiriac C."/>
            <person name="Salcher M."/>
            <person name="Ghai R."/>
            <person name="Kavagutti S V."/>
        </authorList>
    </citation>
    <scope>NUCLEOTIDE SEQUENCE</scope>
</reference>
<evidence type="ECO:0000313" key="1">
    <source>
        <dbReference type="EMBL" id="CAB4862507.1"/>
    </source>
</evidence>
<dbReference type="AlphaFoldDB" id="A0A6J7CVD1"/>
<organism evidence="1">
    <name type="scientific">freshwater metagenome</name>
    <dbReference type="NCBI Taxonomy" id="449393"/>
    <lineage>
        <taxon>unclassified sequences</taxon>
        <taxon>metagenomes</taxon>
        <taxon>ecological metagenomes</taxon>
    </lineage>
</organism>
<dbReference type="InterPro" id="IPR041881">
    <property type="entry name" value="PqqD_sf"/>
</dbReference>
<proteinExistence type="predicted"/>
<protein>
    <submittedName>
        <fullName evidence="1">Unannotated protein</fullName>
    </submittedName>
</protein>
<name>A0A6J7CVD1_9ZZZZ</name>
<sequence>MTRAPVPGAARTWIIGAGSVVYIRSNASVVPLNASATAIWLLCDGFRAIDDIVAEVAEFFGVDPDMVRTEVNSAVAGFTRMGLLLDTEHEPPATDALAARPTAAPVPAPPGFAVAPGMTRIGPFAGLGSAFVVDVEELALAAFIADRLEDLLLSRPAVESDHAVVVRRSDGPDGQRSWAAEIDGRGCGPGADDDGVLQELLTGLVFETVSNRPVTFHAAAVEHGGRAALLTGSWGAGKTTTMLSLLRAGFGYMADEVVVVDPATFVAQPWPSPISQTEEGWRSLGVEPSTPSGCEQYVGWHQPLAASALGFARLAGPAPLGAMVIVVHAPGEPTRLEALDPAYVVAALQPMLLVAAHAREEWCDDLVALARVVPGYRLTVDDLATVPGLIAEVLDRR</sequence>
<dbReference type="SUPFAM" id="SSF53795">
    <property type="entry name" value="PEP carboxykinase-like"/>
    <property type="match status" value="1"/>
</dbReference>
<dbReference type="InterPro" id="IPR008792">
    <property type="entry name" value="PQQD"/>
</dbReference>
<dbReference type="Pfam" id="PF05402">
    <property type="entry name" value="PqqD"/>
    <property type="match status" value="1"/>
</dbReference>
<dbReference type="Gene3D" id="1.10.10.1150">
    <property type="entry name" value="Coenzyme PQQ synthesis protein D (PqqD)"/>
    <property type="match status" value="1"/>
</dbReference>